<dbReference type="PANTHER" id="PTHR30604">
    <property type="entry name" value="PROTEIN TRANSPORT PROTEIN HOFQ"/>
    <property type="match status" value="1"/>
</dbReference>
<feature type="domain" description="NolW-like" evidence="3">
    <location>
        <begin position="114"/>
        <end position="175"/>
    </location>
</feature>
<evidence type="ECO:0000313" key="5">
    <source>
        <dbReference type="EMBL" id="GAI26407.1"/>
    </source>
</evidence>
<proteinExistence type="predicted"/>
<dbReference type="InterPro" id="IPR005644">
    <property type="entry name" value="NolW-like"/>
</dbReference>
<feature type="domain" description="GspD-like N0" evidence="4">
    <location>
        <begin position="17"/>
        <end position="81"/>
    </location>
</feature>
<comment type="caution">
    <text evidence="5">The sequence shown here is derived from an EMBL/GenBank/DDBJ whole genome shotgun (WGS) entry which is preliminary data.</text>
</comment>
<organism evidence="5">
    <name type="scientific">marine sediment metagenome</name>
    <dbReference type="NCBI Taxonomy" id="412755"/>
    <lineage>
        <taxon>unclassified sequences</taxon>
        <taxon>metagenomes</taxon>
        <taxon>ecological metagenomes</taxon>
    </lineage>
</organism>
<dbReference type="InterPro" id="IPR038591">
    <property type="entry name" value="NolW-like_sf"/>
</dbReference>
<name>X1M480_9ZZZZ</name>
<evidence type="ECO:0000259" key="4">
    <source>
        <dbReference type="Pfam" id="PF21305"/>
    </source>
</evidence>
<reference evidence="5" key="1">
    <citation type="journal article" date="2014" name="Front. Microbiol.">
        <title>High frequency of phylogenetically diverse reductive dehalogenase-homologous genes in deep subseafloor sedimentary metagenomes.</title>
        <authorList>
            <person name="Kawai M."/>
            <person name="Futagami T."/>
            <person name="Toyoda A."/>
            <person name="Takaki Y."/>
            <person name="Nishi S."/>
            <person name="Hori S."/>
            <person name="Arai W."/>
            <person name="Tsubouchi T."/>
            <person name="Morono Y."/>
            <person name="Uchiyama I."/>
            <person name="Ito T."/>
            <person name="Fujiyama A."/>
            <person name="Inagaki F."/>
            <person name="Takami H."/>
        </authorList>
    </citation>
    <scope>NUCLEOTIDE SEQUENCE</scope>
    <source>
        <strain evidence="5">Expedition CK06-06</strain>
    </source>
</reference>
<dbReference type="Gene3D" id="3.30.1370.120">
    <property type="match status" value="1"/>
</dbReference>
<accession>X1M480</accession>
<dbReference type="Pfam" id="PF00263">
    <property type="entry name" value="Secretin"/>
    <property type="match status" value="1"/>
</dbReference>
<feature type="non-terminal residue" evidence="5">
    <location>
        <position position="298"/>
    </location>
</feature>
<dbReference type="AlphaFoldDB" id="X1M480"/>
<dbReference type="PRINTS" id="PR01337">
    <property type="entry name" value="TYPE3OMGPROT"/>
</dbReference>
<dbReference type="InterPro" id="IPR003522">
    <property type="entry name" value="T3SS_OM_pore_YscC"/>
</dbReference>
<dbReference type="GO" id="GO:0009306">
    <property type="term" value="P:protein secretion"/>
    <property type="evidence" value="ECO:0007669"/>
    <property type="project" value="InterPro"/>
</dbReference>
<evidence type="ECO:0000259" key="2">
    <source>
        <dbReference type="Pfam" id="PF00263"/>
    </source>
</evidence>
<dbReference type="InterPro" id="IPR004846">
    <property type="entry name" value="T2SS/T3SS_dom"/>
</dbReference>
<protein>
    <recommendedName>
        <fullName evidence="6">Secretin/TonB short N-terminal domain-containing protein</fullName>
    </recommendedName>
</protein>
<keyword evidence="1" id="KW-0732">Signal</keyword>
<dbReference type="InterPro" id="IPR051808">
    <property type="entry name" value="Type_IV_pilus_biogenesis"/>
</dbReference>
<dbReference type="InterPro" id="IPR049371">
    <property type="entry name" value="GspD-like_N0"/>
</dbReference>
<dbReference type="PANTHER" id="PTHR30604:SF1">
    <property type="entry name" value="DNA UTILIZATION PROTEIN HOFQ"/>
    <property type="match status" value="1"/>
</dbReference>
<evidence type="ECO:0000259" key="3">
    <source>
        <dbReference type="Pfam" id="PF03958"/>
    </source>
</evidence>
<evidence type="ECO:0008006" key="6">
    <source>
        <dbReference type="Google" id="ProtNLM"/>
    </source>
</evidence>
<dbReference type="Pfam" id="PF03958">
    <property type="entry name" value="Secretin_N"/>
    <property type="match status" value="1"/>
</dbReference>
<evidence type="ECO:0000256" key="1">
    <source>
        <dbReference type="ARBA" id="ARBA00022729"/>
    </source>
</evidence>
<dbReference type="Gene3D" id="3.30.1370.130">
    <property type="match status" value="1"/>
</dbReference>
<feature type="domain" description="Type II/III secretion system secretin-like" evidence="2">
    <location>
        <begin position="238"/>
        <end position="297"/>
    </location>
</feature>
<dbReference type="EMBL" id="BARV01015060">
    <property type="protein sequence ID" value="GAI26407.1"/>
    <property type="molecule type" value="Genomic_DNA"/>
</dbReference>
<sequence>YGMCQSSGGLSVEISRLDFENADIRQVIKTLSEIGGRNIILDKAIEGDCTIFLKDVTWEAALIAVMNMNNLVGYEDNGFIKVLPRESYDAQIAVLEEKLKNERLEKRLYEPEQVKVIKIHHARAEDIKLTLDPLLGDNDKPSVDIRTNSLVFTASDSSLMVIEDIINDLDTETKQVSIEVKMVTVDSGSLTELGVNWSAIKEGNSGSQTTISEEDKLLLGKYTGMVSNVALEVALATLIDKNKAEIVSRPHITTQDNEPATISAGKQIPIVTYDEARNTVIELIDASTELTVTPHILT</sequence>
<feature type="non-terminal residue" evidence="5">
    <location>
        <position position="1"/>
    </location>
</feature>
<gene>
    <name evidence="5" type="ORF">S06H3_26097</name>
</gene>
<dbReference type="Pfam" id="PF21305">
    <property type="entry name" value="type_II_gspD_N0"/>
    <property type="match status" value="1"/>
</dbReference>